<evidence type="ECO:0000256" key="1">
    <source>
        <dbReference type="ARBA" id="ARBA00023125"/>
    </source>
</evidence>
<evidence type="ECO:0000259" key="2">
    <source>
        <dbReference type="PROSITE" id="PS50943"/>
    </source>
</evidence>
<dbReference type="PANTHER" id="PTHR46558:SF11">
    <property type="entry name" value="HTH-TYPE TRANSCRIPTIONAL REGULATOR XRE"/>
    <property type="match status" value="1"/>
</dbReference>
<evidence type="ECO:0000313" key="4">
    <source>
        <dbReference type="Proteomes" id="UP000708338"/>
    </source>
</evidence>
<dbReference type="GO" id="GO:0003677">
    <property type="term" value="F:DNA binding"/>
    <property type="evidence" value="ECO:0007669"/>
    <property type="project" value="UniProtKB-KW"/>
</dbReference>
<dbReference type="InterPro" id="IPR010982">
    <property type="entry name" value="Lambda_DNA-bd_dom_sf"/>
</dbReference>
<dbReference type="RefSeq" id="WP_215630396.1">
    <property type="nucleotide sequence ID" value="NZ_JAQDJP010000009.1"/>
</dbReference>
<dbReference type="Gene3D" id="1.10.260.40">
    <property type="entry name" value="lambda repressor-like DNA-binding domains"/>
    <property type="match status" value="1"/>
</dbReference>
<dbReference type="SUPFAM" id="SSF47413">
    <property type="entry name" value="lambda repressor-like DNA-binding domains"/>
    <property type="match status" value="1"/>
</dbReference>
<accession>A0AA41FM03</accession>
<sequence length="100" mass="11662">MLAKQLRYLRQSKELSQVQLAEKLGVKKQSVSNWENDNVIPSVEMLERIAEYFNVSTDYLLGRENSSNIGRHLVDVTGLSQKQIEHIVLIIEDFRENRNF</sequence>
<dbReference type="EMBL" id="WQPS01000115">
    <property type="protein sequence ID" value="MBT9812963.1"/>
    <property type="molecule type" value="Genomic_DNA"/>
</dbReference>
<dbReference type="PANTHER" id="PTHR46558">
    <property type="entry name" value="TRACRIPTIONAL REGULATORY PROTEIN-RELATED-RELATED"/>
    <property type="match status" value="1"/>
</dbReference>
<keyword evidence="1" id="KW-0238">DNA-binding</keyword>
<dbReference type="PROSITE" id="PS50943">
    <property type="entry name" value="HTH_CROC1"/>
    <property type="match status" value="1"/>
</dbReference>
<dbReference type="Pfam" id="PF01381">
    <property type="entry name" value="HTH_3"/>
    <property type="match status" value="1"/>
</dbReference>
<dbReference type="InterPro" id="IPR001387">
    <property type="entry name" value="Cro/C1-type_HTH"/>
</dbReference>
<evidence type="ECO:0000313" key="3">
    <source>
        <dbReference type="EMBL" id="MBT9812963.1"/>
    </source>
</evidence>
<reference evidence="3" key="1">
    <citation type="journal article" date="2021" name="Gut Microbes">
        <title>A synthetic consortium of 100 gut commensals modulates the composition and function in a colon model of the microbiome of elderly subjects.</title>
        <authorList>
            <person name="Perez M."/>
            <person name="Ntemiri A."/>
            <person name="Tan H."/>
            <person name="Harris H.M.B."/>
            <person name="Roager H.M."/>
            <person name="Ribiere C."/>
            <person name="O'Toole P.W."/>
        </authorList>
    </citation>
    <scope>NUCLEOTIDE SEQUENCE</scope>
    <source>
        <strain evidence="3">MCC335</strain>
    </source>
</reference>
<name>A0AA41FM03_9FIRM</name>
<dbReference type="AlphaFoldDB" id="A0AA41FM03"/>
<protein>
    <submittedName>
        <fullName evidence="3">Helix-turn-helix domain-containing protein</fullName>
    </submittedName>
</protein>
<organism evidence="3 4">
    <name type="scientific">Enterocloster citroniae</name>
    <dbReference type="NCBI Taxonomy" id="358743"/>
    <lineage>
        <taxon>Bacteria</taxon>
        <taxon>Bacillati</taxon>
        <taxon>Bacillota</taxon>
        <taxon>Clostridia</taxon>
        <taxon>Lachnospirales</taxon>
        <taxon>Lachnospiraceae</taxon>
        <taxon>Enterocloster</taxon>
    </lineage>
</organism>
<feature type="domain" description="HTH cro/C1-type" evidence="2">
    <location>
        <begin position="6"/>
        <end position="60"/>
    </location>
</feature>
<proteinExistence type="predicted"/>
<comment type="caution">
    <text evidence="3">The sequence shown here is derived from an EMBL/GenBank/DDBJ whole genome shotgun (WGS) entry which is preliminary data.</text>
</comment>
<gene>
    <name evidence="3" type="ORF">GPL26_25650</name>
</gene>
<dbReference type="Proteomes" id="UP000708338">
    <property type="component" value="Unassembled WGS sequence"/>
</dbReference>
<dbReference type="CDD" id="cd00093">
    <property type="entry name" value="HTH_XRE"/>
    <property type="match status" value="1"/>
</dbReference>
<dbReference type="SMART" id="SM00530">
    <property type="entry name" value="HTH_XRE"/>
    <property type="match status" value="1"/>
</dbReference>